<accession>A0A6V7QRN4</accession>
<dbReference type="AlphaFoldDB" id="A0A6V7QRN4"/>
<dbReference type="PANTHER" id="PTHR47481">
    <property type="match status" value="1"/>
</dbReference>
<name>A0A6V7QRN4_ANACO</name>
<gene>
    <name evidence="1" type="ORF">CB5_LOCUS29050</name>
</gene>
<proteinExistence type="predicted"/>
<evidence type="ECO:0000313" key="1">
    <source>
        <dbReference type="EMBL" id="CAD1845839.1"/>
    </source>
</evidence>
<reference evidence="1" key="1">
    <citation type="submission" date="2020-07" db="EMBL/GenBank/DDBJ databases">
        <authorList>
            <person name="Lin J."/>
        </authorList>
    </citation>
    <scope>NUCLEOTIDE SEQUENCE</scope>
</reference>
<protein>
    <submittedName>
        <fullName evidence="1">Uncharacterized protein</fullName>
    </submittedName>
</protein>
<dbReference type="Pfam" id="PF14223">
    <property type="entry name" value="Retrotran_gag_2"/>
    <property type="match status" value="1"/>
</dbReference>
<organism evidence="1">
    <name type="scientific">Ananas comosus var. bracteatus</name>
    <name type="common">red pineapple</name>
    <dbReference type="NCBI Taxonomy" id="296719"/>
    <lineage>
        <taxon>Eukaryota</taxon>
        <taxon>Viridiplantae</taxon>
        <taxon>Streptophyta</taxon>
        <taxon>Embryophyta</taxon>
        <taxon>Tracheophyta</taxon>
        <taxon>Spermatophyta</taxon>
        <taxon>Magnoliopsida</taxon>
        <taxon>Liliopsida</taxon>
        <taxon>Poales</taxon>
        <taxon>Bromeliaceae</taxon>
        <taxon>Bromelioideae</taxon>
        <taxon>Ananas</taxon>
    </lineage>
</organism>
<dbReference type="PANTHER" id="PTHR47481:SF31">
    <property type="entry name" value="OS01G0873500 PROTEIN"/>
    <property type="match status" value="1"/>
</dbReference>
<sequence>MAASQSTIPSSLPNIPVKLDGSNYYYWKSIMIPVLKAYRLLGYVDGTLASPPETIAGDDQVKKSNPEYETWMVQDQIALTILMLSVSQEVGCNLVGLTSSHQVWTTLATLFDSHTIAQEDFIEQQWRDIKKGDTPMIEYLKNVKQLATQFSLIGKPITPLQLNRRITTGLGTDWEPLVLALAPSLSTMNTNDLSALLLNQEARRKYAASIEMTPPLSGLLGPTPATANL</sequence>
<dbReference type="EMBL" id="CAJEUB010000005">
    <property type="protein sequence ID" value="CAD1845839.1"/>
    <property type="molecule type" value="Genomic_DNA"/>
</dbReference>